<organism evidence="2 3">
    <name type="scientific">Trifolium medium</name>
    <dbReference type="NCBI Taxonomy" id="97028"/>
    <lineage>
        <taxon>Eukaryota</taxon>
        <taxon>Viridiplantae</taxon>
        <taxon>Streptophyta</taxon>
        <taxon>Embryophyta</taxon>
        <taxon>Tracheophyta</taxon>
        <taxon>Spermatophyta</taxon>
        <taxon>Magnoliopsida</taxon>
        <taxon>eudicotyledons</taxon>
        <taxon>Gunneridae</taxon>
        <taxon>Pentapetalae</taxon>
        <taxon>rosids</taxon>
        <taxon>fabids</taxon>
        <taxon>Fabales</taxon>
        <taxon>Fabaceae</taxon>
        <taxon>Papilionoideae</taxon>
        <taxon>50 kb inversion clade</taxon>
        <taxon>NPAAA clade</taxon>
        <taxon>Hologalegina</taxon>
        <taxon>IRL clade</taxon>
        <taxon>Trifolieae</taxon>
        <taxon>Trifolium</taxon>
    </lineage>
</organism>
<keyword evidence="1" id="KW-1133">Transmembrane helix</keyword>
<gene>
    <name evidence="2" type="ORF">A2U01_0008402</name>
</gene>
<protein>
    <submittedName>
        <fullName evidence="2">Uncharacterized protein</fullName>
    </submittedName>
</protein>
<evidence type="ECO:0000313" key="2">
    <source>
        <dbReference type="EMBL" id="MCH87531.1"/>
    </source>
</evidence>
<evidence type="ECO:0000313" key="3">
    <source>
        <dbReference type="Proteomes" id="UP000265520"/>
    </source>
</evidence>
<reference evidence="2 3" key="1">
    <citation type="journal article" date="2018" name="Front. Plant Sci.">
        <title>Red Clover (Trifolium pratense) and Zigzag Clover (T. medium) - A Picture of Genomic Similarities and Differences.</title>
        <authorList>
            <person name="Dluhosova J."/>
            <person name="Istvanek J."/>
            <person name="Nedelnik J."/>
            <person name="Repkova J."/>
        </authorList>
    </citation>
    <scope>NUCLEOTIDE SEQUENCE [LARGE SCALE GENOMIC DNA]</scope>
    <source>
        <strain evidence="3">cv. 10/8</strain>
        <tissue evidence="2">Leaf</tissue>
    </source>
</reference>
<feature type="transmembrane region" description="Helical" evidence="1">
    <location>
        <begin position="69"/>
        <end position="89"/>
    </location>
</feature>
<proteinExistence type="predicted"/>
<dbReference type="AlphaFoldDB" id="A0A392MJJ2"/>
<keyword evidence="1" id="KW-0812">Transmembrane</keyword>
<dbReference type="EMBL" id="LXQA010012389">
    <property type="protein sequence ID" value="MCH87531.1"/>
    <property type="molecule type" value="Genomic_DNA"/>
</dbReference>
<keyword evidence="3" id="KW-1185">Reference proteome</keyword>
<comment type="caution">
    <text evidence="2">The sequence shown here is derived from an EMBL/GenBank/DDBJ whole genome shotgun (WGS) entry which is preliminary data.</text>
</comment>
<accession>A0A392MJJ2</accession>
<name>A0A392MJJ2_9FABA</name>
<dbReference type="Proteomes" id="UP000265520">
    <property type="component" value="Unassembled WGS sequence"/>
</dbReference>
<feature type="non-terminal residue" evidence="2">
    <location>
        <position position="103"/>
    </location>
</feature>
<keyword evidence="1" id="KW-0472">Membrane</keyword>
<evidence type="ECO:0000256" key="1">
    <source>
        <dbReference type="SAM" id="Phobius"/>
    </source>
</evidence>
<sequence length="103" mass="11572">MKNQHWTLEESILLEAFYELDSSRLESALYCLKGLAPLIDHPPIWLLIGPGFLSTRLDSSKIIDRDVSYCLYCVGSISIFVSFIGFRLLSLKRSSPFAARSSG</sequence>